<evidence type="ECO:0000256" key="2">
    <source>
        <dbReference type="SAM" id="MobiDB-lite"/>
    </source>
</evidence>
<keyword evidence="1" id="KW-0175">Coiled coil</keyword>
<evidence type="ECO:0000313" key="3">
    <source>
        <dbReference type="EMBL" id="KUJ23760.1"/>
    </source>
</evidence>
<protein>
    <submittedName>
        <fullName evidence="3">Uncharacterized protein</fullName>
    </submittedName>
</protein>
<feature type="region of interest" description="Disordered" evidence="2">
    <location>
        <begin position="37"/>
        <end position="138"/>
    </location>
</feature>
<proteinExistence type="predicted"/>
<dbReference type="InParanoid" id="A0A194XTW0"/>
<dbReference type="AlphaFoldDB" id="A0A194XTW0"/>
<feature type="compositionally biased region" description="Polar residues" evidence="2">
    <location>
        <begin position="91"/>
        <end position="109"/>
    </location>
</feature>
<name>A0A194XTW0_MOLSC</name>
<organism evidence="3 4">
    <name type="scientific">Mollisia scopiformis</name>
    <name type="common">Conifer needle endophyte fungus</name>
    <name type="synonym">Phialocephala scopiformis</name>
    <dbReference type="NCBI Taxonomy" id="149040"/>
    <lineage>
        <taxon>Eukaryota</taxon>
        <taxon>Fungi</taxon>
        <taxon>Dikarya</taxon>
        <taxon>Ascomycota</taxon>
        <taxon>Pezizomycotina</taxon>
        <taxon>Leotiomycetes</taxon>
        <taxon>Helotiales</taxon>
        <taxon>Mollisiaceae</taxon>
        <taxon>Mollisia</taxon>
    </lineage>
</organism>
<sequence length="294" mass="33354">MDNYNGESSRCPYPYKQPTSSFTDVANLTQLIDHSMRAIQNTSLGHKNLPRQHPEGSGSRRGRKQQRSTNESVSGHDQLMIPFDQMEIRDNTQGSGDQTGVVQPPSGNQLDKGKGHARPPYAPEASARQTSPPPKIFVGRQPMTVQIEFPIHENDKVDVYHMDGVPVEYEQEEAIHVGLMNNQLLSWEATKDASKAKWPTGTLRQILRDMKAKLQKEADDKVRDLTETLMEKTRRADLDLRRAALLASESELKVENYKLEVEEWKFSCKNLEKQLQKLFKIVEDEEASSVSPLE</sequence>
<gene>
    <name evidence="3" type="ORF">LY89DRAFT_776010</name>
</gene>
<dbReference type="EMBL" id="KQ947404">
    <property type="protein sequence ID" value="KUJ23760.1"/>
    <property type="molecule type" value="Genomic_DNA"/>
</dbReference>
<dbReference type="RefSeq" id="XP_018078115.1">
    <property type="nucleotide sequence ID" value="XM_018222001.1"/>
</dbReference>
<evidence type="ECO:0000256" key="1">
    <source>
        <dbReference type="SAM" id="Coils"/>
    </source>
</evidence>
<evidence type="ECO:0000313" key="4">
    <source>
        <dbReference type="Proteomes" id="UP000070700"/>
    </source>
</evidence>
<dbReference type="Proteomes" id="UP000070700">
    <property type="component" value="Unassembled WGS sequence"/>
</dbReference>
<dbReference type="KEGG" id="psco:LY89DRAFT_776010"/>
<keyword evidence="4" id="KW-1185">Reference proteome</keyword>
<reference evidence="3 4" key="1">
    <citation type="submission" date="2015-10" db="EMBL/GenBank/DDBJ databases">
        <title>Full genome of DAOMC 229536 Phialocephala scopiformis, a fungal endophyte of spruce producing the potent anti-insectan compound rugulosin.</title>
        <authorList>
            <consortium name="DOE Joint Genome Institute"/>
            <person name="Walker A.K."/>
            <person name="Frasz S.L."/>
            <person name="Seifert K.A."/>
            <person name="Miller J.D."/>
            <person name="Mondo S.J."/>
            <person name="Labutti K."/>
            <person name="Lipzen A."/>
            <person name="Dockter R."/>
            <person name="Kennedy M."/>
            <person name="Grigoriev I.V."/>
            <person name="Spatafora J.W."/>
        </authorList>
    </citation>
    <scope>NUCLEOTIDE SEQUENCE [LARGE SCALE GENOMIC DNA]</scope>
    <source>
        <strain evidence="3 4">CBS 120377</strain>
    </source>
</reference>
<accession>A0A194XTW0</accession>
<feature type="coiled-coil region" evidence="1">
    <location>
        <begin position="215"/>
        <end position="288"/>
    </location>
</feature>
<feature type="region of interest" description="Disordered" evidence="2">
    <location>
        <begin position="1"/>
        <end position="21"/>
    </location>
</feature>
<dbReference type="GeneID" id="28831727"/>